<dbReference type="EMBL" id="VWPL01000009">
    <property type="protein sequence ID" value="KAA5602080.1"/>
    <property type="molecule type" value="Genomic_DNA"/>
</dbReference>
<protein>
    <submittedName>
        <fullName evidence="2">Uncharacterized protein</fullName>
    </submittedName>
</protein>
<feature type="region of interest" description="Disordered" evidence="1">
    <location>
        <begin position="72"/>
        <end position="105"/>
    </location>
</feature>
<keyword evidence="3" id="KW-1185">Reference proteome</keyword>
<proteinExistence type="predicted"/>
<accession>A0A5M6I1L7</accession>
<feature type="region of interest" description="Disordered" evidence="1">
    <location>
        <begin position="253"/>
        <end position="306"/>
    </location>
</feature>
<evidence type="ECO:0000256" key="1">
    <source>
        <dbReference type="SAM" id="MobiDB-lite"/>
    </source>
</evidence>
<evidence type="ECO:0000313" key="3">
    <source>
        <dbReference type="Proteomes" id="UP000323886"/>
    </source>
</evidence>
<evidence type="ECO:0000313" key="2">
    <source>
        <dbReference type="EMBL" id="KAA5602080.1"/>
    </source>
</evidence>
<dbReference type="AlphaFoldDB" id="A0A5M6I1L7"/>
<name>A0A5M6I1L7_9HYPH</name>
<organism evidence="2 3">
    <name type="scientific">Blastochloris sulfoviridis</name>
    <dbReference type="NCBI Taxonomy" id="50712"/>
    <lineage>
        <taxon>Bacteria</taxon>
        <taxon>Pseudomonadati</taxon>
        <taxon>Pseudomonadota</taxon>
        <taxon>Alphaproteobacteria</taxon>
        <taxon>Hyphomicrobiales</taxon>
        <taxon>Blastochloridaceae</taxon>
        <taxon>Blastochloris</taxon>
    </lineage>
</organism>
<sequence>MQPTVRVSTKDATTEIIFHPDVTDATLHAPGAAAVIHASAPTTLIIEVVPAVENGSEAASLKLDPLSIGREAQGQPAAPRAAGKTARRSTPAPAAAEPVAQESVASPPGTGALKILGHVAGIGDVVVEADRWVAGPAAPSRIEGIKIDWPDRPADVTCRYAVKFAKPRGATSAMTDAGEYAGSRKRALALVGVVLELSGPGAARYKFQTEALFLGSPVMKASGQRVVLGGPTGGEPLVGLRLAIQPAKAGAAAGAAKAAPESPRSPASAKVAPTPAPGPAEAAPAAARPSGRVRVFRSRPKPETAP</sequence>
<dbReference type="RefSeq" id="WP_150096937.1">
    <property type="nucleotide sequence ID" value="NZ_VWPL01000009.1"/>
</dbReference>
<dbReference type="Proteomes" id="UP000323886">
    <property type="component" value="Unassembled WGS sequence"/>
</dbReference>
<dbReference type="OrthoDB" id="8021518at2"/>
<feature type="compositionally biased region" description="Low complexity" evidence="1">
    <location>
        <begin position="253"/>
        <end position="289"/>
    </location>
</feature>
<reference evidence="2 3" key="1">
    <citation type="submission" date="2019-09" db="EMBL/GenBank/DDBJ databases">
        <title>Draft Whole-Genome sequence of Blastochloris sulfoviridis DSM 729.</title>
        <authorList>
            <person name="Meyer T.E."/>
            <person name="Kyndt J.A."/>
        </authorList>
    </citation>
    <scope>NUCLEOTIDE SEQUENCE [LARGE SCALE GENOMIC DNA]</scope>
    <source>
        <strain evidence="2 3">DSM 729</strain>
    </source>
</reference>
<gene>
    <name evidence="2" type="ORF">F1193_06835</name>
</gene>
<comment type="caution">
    <text evidence="2">The sequence shown here is derived from an EMBL/GenBank/DDBJ whole genome shotgun (WGS) entry which is preliminary data.</text>
</comment>